<protein>
    <submittedName>
        <fullName evidence="1">Uncharacterized protein</fullName>
    </submittedName>
</protein>
<sequence>MMSPPASNPANKTPPEMSMHCSSDSSPCCFHSPDHHKIKTAFIFEFCFGLSG</sequence>
<reference evidence="1" key="1">
    <citation type="submission" date="2014-11" db="EMBL/GenBank/DDBJ databases">
        <authorList>
            <person name="Amaro Gonzalez C."/>
        </authorList>
    </citation>
    <scope>NUCLEOTIDE SEQUENCE</scope>
</reference>
<reference evidence="1" key="2">
    <citation type="journal article" date="2015" name="Fish Shellfish Immunol.">
        <title>Early steps in the European eel (Anguilla anguilla)-Vibrio vulnificus interaction in the gills: Role of the RtxA13 toxin.</title>
        <authorList>
            <person name="Callol A."/>
            <person name="Pajuelo D."/>
            <person name="Ebbesson L."/>
            <person name="Teles M."/>
            <person name="MacKenzie S."/>
            <person name="Amaro C."/>
        </authorList>
    </citation>
    <scope>NUCLEOTIDE SEQUENCE</scope>
</reference>
<proteinExistence type="predicted"/>
<organism evidence="1">
    <name type="scientific">Anguilla anguilla</name>
    <name type="common">European freshwater eel</name>
    <name type="synonym">Muraena anguilla</name>
    <dbReference type="NCBI Taxonomy" id="7936"/>
    <lineage>
        <taxon>Eukaryota</taxon>
        <taxon>Metazoa</taxon>
        <taxon>Chordata</taxon>
        <taxon>Craniata</taxon>
        <taxon>Vertebrata</taxon>
        <taxon>Euteleostomi</taxon>
        <taxon>Actinopterygii</taxon>
        <taxon>Neopterygii</taxon>
        <taxon>Teleostei</taxon>
        <taxon>Anguilliformes</taxon>
        <taxon>Anguillidae</taxon>
        <taxon>Anguilla</taxon>
    </lineage>
</organism>
<dbReference type="EMBL" id="GBXM01083750">
    <property type="protein sequence ID" value="JAH24827.1"/>
    <property type="molecule type" value="Transcribed_RNA"/>
</dbReference>
<dbReference type="AlphaFoldDB" id="A0A0E9R7U4"/>
<accession>A0A0E9R7U4</accession>
<name>A0A0E9R7U4_ANGAN</name>
<evidence type="ECO:0000313" key="1">
    <source>
        <dbReference type="EMBL" id="JAH24827.1"/>
    </source>
</evidence>